<comment type="similarity">
    <text evidence="1 9">Belongs to the peptidase S11 family.</text>
</comment>
<feature type="active site" evidence="7">
    <location>
        <position position="148"/>
    </location>
</feature>
<evidence type="ECO:0000256" key="2">
    <source>
        <dbReference type="ARBA" id="ARBA00022729"/>
    </source>
</evidence>
<feature type="active site" description="Proton acceptor" evidence="7">
    <location>
        <position position="84"/>
    </location>
</feature>
<evidence type="ECO:0000256" key="7">
    <source>
        <dbReference type="PIRSR" id="PIRSR618044-1"/>
    </source>
</evidence>
<accession>A0A7W3Y177</accession>
<feature type="binding site" evidence="8">
    <location>
        <position position="248"/>
    </location>
    <ligand>
        <name>substrate</name>
    </ligand>
</feature>
<sequence>MLRRVKIWSPLVVLVGILLVVAQLLRPLPVPQAVITVTDRYTFEGTAADVPWPTSGQGALDVDGVGTFGTFGEQTPVPIASVTKTMTAYVILRDHPMGPDEDGETIPIDQQAQDDHALGETRGDSVVDLRAGDTITQREALQGLMIASGNNVAWLLARWDAGSQEAFVEKMNEAAAELGMVDTVYTDPSGYEMTTVSTAADQVRLGRAVMRDAVFRQIVGVSGFTDQYGNSYSNGNYLVPVNGVVGIKTGSRTDAGGNFLFAARQEVDGEAMLIIGAVLTQPPHPSDNSIRTGAVSAGDALMRFAQEQLVTESVLEAGTVVGHVDDRLGGRTPIVVAEDVPAPGWAGLTVELNLEAGEVPSAAPAGTGVGVLTVGDGDGALEVPVELGEELTEPGFGARLTRIR</sequence>
<evidence type="ECO:0000256" key="4">
    <source>
        <dbReference type="ARBA" id="ARBA00022960"/>
    </source>
</evidence>
<evidence type="ECO:0000256" key="8">
    <source>
        <dbReference type="PIRSR" id="PIRSR618044-2"/>
    </source>
</evidence>
<keyword evidence="5" id="KW-0573">Peptidoglycan synthesis</keyword>
<evidence type="ECO:0000256" key="1">
    <source>
        <dbReference type="ARBA" id="ARBA00007164"/>
    </source>
</evidence>
<dbReference type="InterPro" id="IPR001967">
    <property type="entry name" value="Peptidase_S11_N"/>
</dbReference>
<gene>
    <name evidence="11" type="ORF">FNQ90_09025</name>
</gene>
<keyword evidence="4" id="KW-0133">Cell shape</keyword>
<proteinExistence type="inferred from homology"/>
<dbReference type="InterPro" id="IPR018044">
    <property type="entry name" value="Peptidase_S11"/>
</dbReference>
<evidence type="ECO:0000256" key="5">
    <source>
        <dbReference type="ARBA" id="ARBA00022984"/>
    </source>
</evidence>
<dbReference type="PRINTS" id="PR00725">
    <property type="entry name" value="DADACBPTASE1"/>
</dbReference>
<evidence type="ECO:0000313" key="12">
    <source>
        <dbReference type="Proteomes" id="UP000538929"/>
    </source>
</evidence>
<comment type="caution">
    <text evidence="11">The sequence shown here is derived from an EMBL/GenBank/DDBJ whole genome shotgun (WGS) entry which is preliminary data.</text>
</comment>
<reference evidence="12" key="1">
    <citation type="submission" date="2019-10" db="EMBL/GenBank/DDBJ databases">
        <title>Streptomyces sp. nov., a novel actinobacterium isolated from alkaline environment.</title>
        <authorList>
            <person name="Golinska P."/>
        </authorList>
    </citation>
    <scope>NUCLEOTIDE SEQUENCE [LARGE SCALE GENOMIC DNA]</scope>
    <source>
        <strain evidence="12">DSM 42118</strain>
    </source>
</reference>
<protein>
    <submittedName>
        <fullName evidence="11">D-alanyl-D-alanine carboxypeptidase</fullName>
    </submittedName>
</protein>
<name>A0A7W3Y177_9ACTN</name>
<organism evidence="11 12">
    <name type="scientific">Streptomyces alkaliphilus</name>
    <dbReference type="NCBI Taxonomy" id="1472722"/>
    <lineage>
        <taxon>Bacteria</taxon>
        <taxon>Bacillati</taxon>
        <taxon>Actinomycetota</taxon>
        <taxon>Actinomycetes</taxon>
        <taxon>Kitasatosporales</taxon>
        <taxon>Streptomycetaceae</taxon>
        <taxon>Streptomyces</taxon>
    </lineage>
</organism>
<feature type="active site" description="Acyl-ester intermediate" evidence="7">
    <location>
        <position position="81"/>
    </location>
</feature>
<dbReference type="Pfam" id="PF00768">
    <property type="entry name" value="Peptidase_S11"/>
    <property type="match status" value="1"/>
</dbReference>
<dbReference type="Gene3D" id="3.40.710.10">
    <property type="entry name" value="DD-peptidase/beta-lactamase superfamily"/>
    <property type="match status" value="1"/>
</dbReference>
<evidence type="ECO:0000256" key="6">
    <source>
        <dbReference type="ARBA" id="ARBA00023316"/>
    </source>
</evidence>
<dbReference type="PANTHER" id="PTHR21581">
    <property type="entry name" value="D-ALANYL-D-ALANINE CARBOXYPEPTIDASE"/>
    <property type="match status" value="1"/>
</dbReference>
<dbReference type="PANTHER" id="PTHR21581:SF33">
    <property type="entry name" value="D-ALANYL-D-ALANINE CARBOXYPEPTIDASE DACB"/>
    <property type="match status" value="1"/>
</dbReference>
<dbReference type="InterPro" id="IPR012338">
    <property type="entry name" value="Beta-lactam/transpept-like"/>
</dbReference>
<evidence type="ECO:0000313" key="11">
    <source>
        <dbReference type="EMBL" id="MBB0244243.1"/>
    </source>
</evidence>
<feature type="domain" description="Peptidase S11 D-alanyl-D-alanine carboxypeptidase A N-terminal" evidence="10">
    <location>
        <begin position="74"/>
        <end position="266"/>
    </location>
</feature>
<dbReference type="EMBL" id="VKHT01000199">
    <property type="protein sequence ID" value="MBB0244243.1"/>
    <property type="molecule type" value="Genomic_DNA"/>
</dbReference>
<dbReference type="GO" id="GO:0008360">
    <property type="term" value="P:regulation of cell shape"/>
    <property type="evidence" value="ECO:0007669"/>
    <property type="project" value="UniProtKB-KW"/>
</dbReference>
<keyword evidence="6" id="KW-0961">Cell wall biogenesis/degradation</keyword>
<dbReference type="AlphaFoldDB" id="A0A7W3Y177"/>
<dbReference type="Proteomes" id="UP000538929">
    <property type="component" value="Unassembled WGS sequence"/>
</dbReference>
<keyword evidence="11" id="KW-0645">Protease</keyword>
<evidence type="ECO:0000256" key="3">
    <source>
        <dbReference type="ARBA" id="ARBA00022801"/>
    </source>
</evidence>
<evidence type="ECO:0000259" key="10">
    <source>
        <dbReference type="Pfam" id="PF00768"/>
    </source>
</evidence>
<keyword evidence="12" id="KW-1185">Reference proteome</keyword>
<keyword evidence="3" id="KW-0378">Hydrolase</keyword>
<dbReference type="SUPFAM" id="SSF56601">
    <property type="entry name" value="beta-lactamase/transpeptidase-like"/>
    <property type="match status" value="1"/>
</dbReference>
<dbReference type="GO" id="GO:0071555">
    <property type="term" value="P:cell wall organization"/>
    <property type="evidence" value="ECO:0007669"/>
    <property type="project" value="UniProtKB-KW"/>
</dbReference>
<dbReference type="GO" id="GO:0006508">
    <property type="term" value="P:proteolysis"/>
    <property type="evidence" value="ECO:0007669"/>
    <property type="project" value="InterPro"/>
</dbReference>
<dbReference type="GO" id="GO:0009002">
    <property type="term" value="F:serine-type D-Ala-D-Ala carboxypeptidase activity"/>
    <property type="evidence" value="ECO:0007669"/>
    <property type="project" value="InterPro"/>
</dbReference>
<keyword evidence="2" id="KW-0732">Signal</keyword>
<dbReference type="GO" id="GO:0009252">
    <property type="term" value="P:peptidoglycan biosynthetic process"/>
    <property type="evidence" value="ECO:0007669"/>
    <property type="project" value="UniProtKB-KW"/>
</dbReference>
<evidence type="ECO:0000256" key="9">
    <source>
        <dbReference type="RuleBase" id="RU004016"/>
    </source>
</evidence>
<keyword evidence="11" id="KW-0121">Carboxypeptidase</keyword>